<protein>
    <recommendedName>
        <fullName evidence="1">CASC1 C-terminal domain-containing protein</fullName>
    </recommendedName>
</protein>
<dbReference type="PANTHER" id="PTHR20929">
    <property type="entry name" value="LUNG ADENOMA SUSCEPTIBILITY 1-RELATED"/>
    <property type="match status" value="1"/>
</dbReference>
<keyword evidence="3" id="KW-1185">Reference proteome</keyword>
<gene>
    <name evidence="2" type="ORF">LARSCL_LOCUS4720</name>
</gene>
<dbReference type="GO" id="GO:0048487">
    <property type="term" value="F:beta-tubulin binding"/>
    <property type="evidence" value="ECO:0007669"/>
    <property type="project" value="TreeGrafter"/>
</dbReference>
<evidence type="ECO:0000313" key="3">
    <source>
        <dbReference type="Proteomes" id="UP001497382"/>
    </source>
</evidence>
<dbReference type="GO" id="GO:0005930">
    <property type="term" value="C:axoneme"/>
    <property type="evidence" value="ECO:0007669"/>
    <property type="project" value="TreeGrafter"/>
</dbReference>
<feature type="non-terminal residue" evidence="2">
    <location>
        <position position="105"/>
    </location>
</feature>
<sequence>MDIPQPALFRPEENAFSIEGIALEDYDEEESKITFETDQFGIFGLFQKMYYNFPYKSWRLSGGKIVELSLVGKCLSLRIAISEEGCRLESIKPGKIVASELPEMA</sequence>
<name>A0AAV1ZG06_9ARAC</name>
<proteinExistence type="predicted"/>
<feature type="domain" description="CASC1 C-terminal" evidence="1">
    <location>
        <begin position="21"/>
        <end position="62"/>
    </location>
</feature>
<dbReference type="InterPro" id="IPR022110">
    <property type="entry name" value="CASC1_C"/>
</dbReference>
<dbReference type="AlphaFoldDB" id="A0AAV1ZG06"/>
<dbReference type="PANTHER" id="PTHR20929:SF11">
    <property type="entry name" value="DYNEIN AXONEMAL INTERMEDIATE CHAIN 7"/>
    <property type="match status" value="1"/>
</dbReference>
<evidence type="ECO:0000259" key="1">
    <source>
        <dbReference type="Pfam" id="PF12366"/>
    </source>
</evidence>
<organism evidence="2 3">
    <name type="scientific">Larinioides sclopetarius</name>
    <dbReference type="NCBI Taxonomy" id="280406"/>
    <lineage>
        <taxon>Eukaryota</taxon>
        <taxon>Metazoa</taxon>
        <taxon>Ecdysozoa</taxon>
        <taxon>Arthropoda</taxon>
        <taxon>Chelicerata</taxon>
        <taxon>Arachnida</taxon>
        <taxon>Araneae</taxon>
        <taxon>Araneomorphae</taxon>
        <taxon>Entelegynae</taxon>
        <taxon>Araneoidea</taxon>
        <taxon>Araneidae</taxon>
        <taxon>Larinioides</taxon>
    </lineage>
</organism>
<dbReference type="EMBL" id="CAXIEN010000040">
    <property type="protein sequence ID" value="CAL1269423.1"/>
    <property type="molecule type" value="Genomic_DNA"/>
</dbReference>
<dbReference type="Pfam" id="PF12366">
    <property type="entry name" value="Casc1_C"/>
    <property type="match status" value="1"/>
</dbReference>
<dbReference type="InterPro" id="IPR023247">
    <property type="entry name" value="IC97/Dnai7-like"/>
</dbReference>
<accession>A0AAV1ZG06</accession>
<evidence type="ECO:0000313" key="2">
    <source>
        <dbReference type="EMBL" id="CAL1269423.1"/>
    </source>
</evidence>
<comment type="caution">
    <text evidence="2">The sequence shown here is derived from an EMBL/GenBank/DDBJ whole genome shotgun (WGS) entry which is preliminary data.</text>
</comment>
<reference evidence="2 3" key="1">
    <citation type="submission" date="2024-04" db="EMBL/GenBank/DDBJ databases">
        <authorList>
            <person name="Rising A."/>
            <person name="Reimegard J."/>
            <person name="Sonavane S."/>
            <person name="Akerstrom W."/>
            <person name="Nylinder S."/>
            <person name="Hedman E."/>
            <person name="Kallberg Y."/>
        </authorList>
    </citation>
    <scope>NUCLEOTIDE SEQUENCE [LARGE SCALE GENOMIC DNA]</scope>
</reference>
<dbReference type="GO" id="GO:0008017">
    <property type="term" value="F:microtubule binding"/>
    <property type="evidence" value="ECO:0007669"/>
    <property type="project" value="TreeGrafter"/>
</dbReference>
<dbReference type="Proteomes" id="UP001497382">
    <property type="component" value="Unassembled WGS sequence"/>
</dbReference>